<keyword evidence="5 6" id="KW-0472">Membrane</keyword>
<dbReference type="InterPro" id="IPR013604">
    <property type="entry name" value="7TM_chemorcpt"/>
</dbReference>
<feature type="transmembrane region" description="Helical" evidence="6">
    <location>
        <begin position="306"/>
        <end position="325"/>
    </location>
</feature>
<feature type="transmembrane region" description="Helical" evidence="6">
    <location>
        <begin position="157"/>
        <end position="182"/>
    </location>
</feature>
<proteinExistence type="predicted"/>
<evidence type="ECO:0000256" key="1">
    <source>
        <dbReference type="ARBA" id="ARBA00004651"/>
    </source>
</evidence>
<evidence type="ECO:0000313" key="8">
    <source>
        <dbReference type="Proteomes" id="UP000708208"/>
    </source>
</evidence>
<dbReference type="GO" id="GO:0050909">
    <property type="term" value="P:sensory perception of taste"/>
    <property type="evidence" value="ECO:0007669"/>
    <property type="project" value="InterPro"/>
</dbReference>
<evidence type="ECO:0000313" key="7">
    <source>
        <dbReference type="EMBL" id="CAG7683988.1"/>
    </source>
</evidence>
<organism evidence="7 8">
    <name type="scientific">Allacma fusca</name>
    <dbReference type="NCBI Taxonomy" id="39272"/>
    <lineage>
        <taxon>Eukaryota</taxon>
        <taxon>Metazoa</taxon>
        <taxon>Ecdysozoa</taxon>
        <taxon>Arthropoda</taxon>
        <taxon>Hexapoda</taxon>
        <taxon>Collembola</taxon>
        <taxon>Symphypleona</taxon>
        <taxon>Sminthuridae</taxon>
        <taxon>Allacma</taxon>
    </lineage>
</organism>
<evidence type="ECO:0000256" key="4">
    <source>
        <dbReference type="ARBA" id="ARBA00022989"/>
    </source>
</evidence>
<keyword evidence="4 6" id="KW-1133">Transmembrane helix</keyword>
<evidence type="ECO:0000256" key="3">
    <source>
        <dbReference type="ARBA" id="ARBA00022692"/>
    </source>
</evidence>
<feature type="transmembrane region" description="Helical" evidence="6">
    <location>
        <begin position="254"/>
        <end position="274"/>
    </location>
</feature>
<dbReference type="Pfam" id="PF08395">
    <property type="entry name" value="7tm_7"/>
    <property type="match status" value="1"/>
</dbReference>
<comment type="caution">
    <text evidence="7">The sequence shown here is derived from an EMBL/GenBank/DDBJ whole genome shotgun (WGS) entry which is preliminary data.</text>
</comment>
<feature type="transmembrane region" description="Helical" evidence="6">
    <location>
        <begin position="403"/>
        <end position="427"/>
    </location>
</feature>
<dbReference type="Proteomes" id="UP000708208">
    <property type="component" value="Unassembled WGS sequence"/>
</dbReference>
<dbReference type="EMBL" id="CAJVCH010017793">
    <property type="protein sequence ID" value="CAG7683988.1"/>
    <property type="molecule type" value="Genomic_DNA"/>
</dbReference>
<gene>
    <name evidence="7" type="ORF">AFUS01_LOCUS3026</name>
</gene>
<name>A0A8J2J393_9HEXA</name>
<protein>
    <submittedName>
        <fullName evidence="7">Uncharacterized protein</fullName>
    </submittedName>
</protein>
<accession>A0A8J2J393</accession>
<reference evidence="7" key="1">
    <citation type="submission" date="2021-06" db="EMBL/GenBank/DDBJ databases">
        <authorList>
            <person name="Hodson N. C."/>
            <person name="Mongue J. A."/>
            <person name="Jaron S. K."/>
        </authorList>
    </citation>
    <scope>NUCLEOTIDE SEQUENCE</scope>
</reference>
<evidence type="ECO:0000256" key="6">
    <source>
        <dbReference type="SAM" id="Phobius"/>
    </source>
</evidence>
<sequence length="491" mass="56540">MGNLNSDREQFNGCGDFGIRFSTNIISRIILEIFPYNLSDYDEDGAPIWVFELGKWDVRSFLEKDNETAFAMDVACDQICHANGIITLPHELCGEVSSHINFSKGNSVKSCVVDSSRMFTRKSSQTLNTLLKLTRFSVTIPYKWDPQSEQFVPLKSWYWKCISIFNIGLIFISSVQTLSSFISGAIDGTDLVRITIDFLFAFGYTAVLCNYIACFLKTDEFVDFVRKFMDFNRTCTYHVYRTQYPLKRDNCLEILVAITLCHFYFPIFAALIFLQNPNNELFLYRLIPLEIQSIYTLILWCPVQAYTAWLFCSAFYLYFIFIFLYTASMNFWLQGVLQNQNNSFSQPERAKIYNSVLILNKISNKCFSNTTWPTLLIIFVSLSSYSIFGTLKMFGKVPLHVYVTFPFTCCSIFIPYSLVIHFVGLIYERSSQYVKERFLMAANKSKYEKLKARALREAGANVASIFDIKIVTNLLVIVTVSNLTINALLLH</sequence>
<keyword evidence="2" id="KW-1003">Cell membrane</keyword>
<comment type="subcellular location">
    <subcellularLocation>
        <location evidence="1">Cell membrane</location>
        <topology evidence="1">Multi-pass membrane protein</topology>
    </subcellularLocation>
</comment>
<dbReference type="AlphaFoldDB" id="A0A8J2J393"/>
<keyword evidence="3 6" id="KW-0812">Transmembrane</keyword>
<feature type="transmembrane region" description="Helical" evidence="6">
    <location>
        <begin position="371"/>
        <end position="391"/>
    </location>
</feature>
<evidence type="ECO:0000256" key="5">
    <source>
        <dbReference type="ARBA" id="ARBA00023136"/>
    </source>
</evidence>
<dbReference type="GO" id="GO:0005886">
    <property type="term" value="C:plasma membrane"/>
    <property type="evidence" value="ECO:0007669"/>
    <property type="project" value="UniProtKB-SubCell"/>
</dbReference>
<evidence type="ECO:0000256" key="2">
    <source>
        <dbReference type="ARBA" id="ARBA00022475"/>
    </source>
</evidence>
<keyword evidence="8" id="KW-1185">Reference proteome</keyword>
<feature type="transmembrane region" description="Helical" evidence="6">
    <location>
        <begin position="194"/>
        <end position="213"/>
    </location>
</feature>